<dbReference type="Gramene" id="Pp3c16_6500V3.1">
    <property type="protein sequence ID" value="Pp3c16_6500V3.1"/>
    <property type="gene ID" value="Pp3c16_6500"/>
</dbReference>
<dbReference type="AlphaFoldDB" id="A0A2K1J7F1"/>
<organism evidence="2">
    <name type="scientific">Physcomitrium patens</name>
    <name type="common">Spreading-leaved earth moss</name>
    <name type="synonym">Physcomitrella patens</name>
    <dbReference type="NCBI Taxonomy" id="3218"/>
    <lineage>
        <taxon>Eukaryota</taxon>
        <taxon>Viridiplantae</taxon>
        <taxon>Streptophyta</taxon>
        <taxon>Embryophyta</taxon>
        <taxon>Bryophyta</taxon>
        <taxon>Bryophytina</taxon>
        <taxon>Bryopsida</taxon>
        <taxon>Funariidae</taxon>
        <taxon>Funariales</taxon>
        <taxon>Funariaceae</taxon>
        <taxon>Physcomitrium</taxon>
    </lineage>
</organism>
<reference evidence="3" key="3">
    <citation type="submission" date="2020-12" db="UniProtKB">
        <authorList>
            <consortium name="EnsemblPlants"/>
        </authorList>
    </citation>
    <scope>IDENTIFICATION</scope>
</reference>
<dbReference type="EnsemblPlants" id="Pp3c16_6500V3.1">
    <property type="protein sequence ID" value="Pp3c16_6500V3.1"/>
    <property type="gene ID" value="Pp3c16_6500"/>
</dbReference>
<dbReference type="Proteomes" id="UP000006727">
    <property type="component" value="Chromosome 16"/>
</dbReference>
<protein>
    <submittedName>
        <fullName evidence="2 3">Uncharacterized protein</fullName>
    </submittedName>
</protein>
<gene>
    <name evidence="2" type="ORF">PHYPA_020560</name>
</gene>
<accession>A0A2K1J7F1</accession>
<evidence type="ECO:0000313" key="4">
    <source>
        <dbReference type="Proteomes" id="UP000006727"/>
    </source>
</evidence>
<feature type="region of interest" description="Disordered" evidence="1">
    <location>
        <begin position="17"/>
        <end position="44"/>
    </location>
</feature>
<dbReference type="InParanoid" id="A0A2K1J7F1"/>
<evidence type="ECO:0000313" key="3">
    <source>
        <dbReference type="EnsemblPlants" id="Pp3c16_6500V3.1"/>
    </source>
</evidence>
<dbReference type="EMBL" id="ABEU02000016">
    <property type="protein sequence ID" value="PNR37451.1"/>
    <property type="molecule type" value="Genomic_DNA"/>
</dbReference>
<keyword evidence="4" id="KW-1185">Reference proteome</keyword>
<evidence type="ECO:0000256" key="1">
    <source>
        <dbReference type="SAM" id="MobiDB-lite"/>
    </source>
</evidence>
<sequence>MGDRHTELMVYATAQDERAPGAETTTALSNPGSQPAAAATGPNECVEGGGGQLTLTTECPAGLGWNLSFSLAQRHRAAEPTFQNHTRTLLYGLNRWTQWMDTCHNECGDECVARRMRGRKQGRKGGGARVSTK</sequence>
<dbReference type="PaxDb" id="3218-PP1S341_49V6.1"/>
<evidence type="ECO:0000313" key="2">
    <source>
        <dbReference type="EMBL" id="PNR37451.1"/>
    </source>
</evidence>
<reference evidence="2 4" key="1">
    <citation type="journal article" date="2008" name="Science">
        <title>The Physcomitrella genome reveals evolutionary insights into the conquest of land by plants.</title>
        <authorList>
            <person name="Rensing S."/>
            <person name="Lang D."/>
            <person name="Zimmer A."/>
            <person name="Terry A."/>
            <person name="Salamov A."/>
            <person name="Shapiro H."/>
            <person name="Nishiyama T."/>
            <person name="Perroud P.-F."/>
            <person name="Lindquist E."/>
            <person name="Kamisugi Y."/>
            <person name="Tanahashi T."/>
            <person name="Sakakibara K."/>
            <person name="Fujita T."/>
            <person name="Oishi K."/>
            <person name="Shin-I T."/>
            <person name="Kuroki Y."/>
            <person name="Toyoda A."/>
            <person name="Suzuki Y."/>
            <person name="Hashimoto A."/>
            <person name="Yamaguchi K."/>
            <person name="Sugano A."/>
            <person name="Kohara Y."/>
            <person name="Fujiyama A."/>
            <person name="Anterola A."/>
            <person name="Aoki S."/>
            <person name="Ashton N."/>
            <person name="Barbazuk W.B."/>
            <person name="Barker E."/>
            <person name="Bennetzen J."/>
            <person name="Bezanilla M."/>
            <person name="Blankenship R."/>
            <person name="Cho S.H."/>
            <person name="Dutcher S."/>
            <person name="Estelle M."/>
            <person name="Fawcett J.A."/>
            <person name="Gundlach H."/>
            <person name="Hanada K."/>
            <person name="Heyl A."/>
            <person name="Hicks K.A."/>
            <person name="Hugh J."/>
            <person name="Lohr M."/>
            <person name="Mayer K."/>
            <person name="Melkozernov A."/>
            <person name="Murata T."/>
            <person name="Nelson D."/>
            <person name="Pils B."/>
            <person name="Prigge M."/>
            <person name="Reiss B."/>
            <person name="Renner T."/>
            <person name="Rombauts S."/>
            <person name="Rushton P."/>
            <person name="Sanderfoot A."/>
            <person name="Schween G."/>
            <person name="Shiu S.-H."/>
            <person name="Stueber K."/>
            <person name="Theodoulou F.L."/>
            <person name="Tu H."/>
            <person name="Van de Peer Y."/>
            <person name="Verrier P.J."/>
            <person name="Waters E."/>
            <person name="Wood A."/>
            <person name="Yang L."/>
            <person name="Cove D."/>
            <person name="Cuming A."/>
            <person name="Hasebe M."/>
            <person name="Lucas S."/>
            <person name="Mishler D.B."/>
            <person name="Reski R."/>
            <person name="Grigoriev I."/>
            <person name="Quatrano R.S."/>
            <person name="Boore J.L."/>
        </authorList>
    </citation>
    <scope>NUCLEOTIDE SEQUENCE [LARGE SCALE GENOMIC DNA]</scope>
    <source>
        <strain evidence="3 4">cv. Gransden 2004</strain>
    </source>
</reference>
<name>A0A2K1J7F1_PHYPA</name>
<reference evidence="2 4" key="2">
    <citation type="journal article" date="2018" name="Plant J.">
        <title>The Physcomitrella patens chromosome-scale assembly reveals moss genome structure and evolution.</title>
        <authorList>
            <person name="Lang D."/>
            <person name="Ullrich K.K."/>
            <person name="Murat F."/>
            <person name="Fuchs J."/>
            <person name="Jenkins J."/>
            <person name="Haas F.B."/>
            <person name="Piednoel M."/>
            <person name="Gundlach H."/>
            <person name="Van Bel M."/>
            <person name="Meyberg R."/>
            <person name="Vives C."/>
            <person name="Morata J."/>
            <person name="Symeonidi A."/>
            <person name="Hiss M."/>
            <person name="Muchero W."/>
            <person name="Kamisugi Y."/>
            <person name="Saleh O."/>
            <person name="Blanc G."/>
            <person name="Decker E.L."/>
            <person name="van Gessel N."/>
            <person name="Grimwood J."/>
            <person name="Hayes R.D."/>
            <person name="Graham S.W."/>
            <person name="Gunter L.E."/>
            <person name="McDaniel S.F."/>
            <person name="Hoernstein S.N.W."/>
            <person name="Larsson A."/>
            <person name="Li F.W."/>
            <person name="Perroud P.F."/>
            <person name="Phillips J."/>
            <person name="Ranjan P."/>
            <person name="Rokshar D.S."/>
            <person name="Rothfels C.J."/>
            <person name="Schneider L."/>
            <person name="Shu S."/>
            <person name="Stevenson D.W."/>
            <person name="Thummler F."/>
            <person name="Tillich M."/>
            <person name="Villarreal Aguilar J.C."/>
            <person name="Widiez T."/>
            <person name="Wong G.K."/>
            <person name="Wymore A."/>
            <person name="Zhang Y."/>
            <person name="Zimmer A.D."/>
            <person name="Quatrano R.S."/>
            <person name="Mayer K.F.X."/>
            <person name="Goodstein D."/>
            <person name="Casacuberta J.M."/>
            <person name="Vandepoele K."/>
            <person name="Reski R."/>
            <person name="Cuming A.C."/>
            <person name="Tuskan G.A."/>
            <person name="Maumus F."/>
            <person name="Salse J."/>
            <person name="Schmutz J."/>
            <person name="Rensing S.A."/>
        </authorList>
    </citation>
    <scope>NUCLEOTIDE SEQUENCE [LARGE SCALE GENOMIC DNA]</scope>
    <source>
        <strain evidence="3 4">cv. Gransden 2004</strain>
    </source>
</reference>
<feature type="compositionally biased region" description="Polar residues" evidence="1">
    <location>
        <begin position="23"/>
        <end position="33"/>
    </location>
</feature>
<proteinExistence type="predicted"/>